<dbReference type="STRING" id="313367.JSE7799_03814"/>
<organism evidence="2 3">
    <name type="scientific">Jannaschia seosinensis</name>
    <dbReference type="NCBI Taxonomy" id="313367"/>
    <lineage>
        <taxon>Bacteria</taxon>
        <taxon>Pseudomonadati</taxon>
        <taxon>Pseudomonadota</taxon>
        <taxon>Alphaproteobacteria</taxon>
        <taxon>Rhodobacterales</taxon>
        <taxon>Roseobacteraceae</taxon>
        <taxon>Jannaschia</taxon>
    </lineage>
</organism>
<dbReference type="RefSeq" id="WP_055665029.1">
    <property type="nucleotide sequence ID" value="NZ_CYPR01000253.1"/>
</dbReference>
<keyword evidence="1" id="KW-0732">Signal</keyword>
<evidence type="ECO:0000256" key="1">
    <source>
        <dbReference type="SAM" id="SignalP"/>
    </source>
</evidence>
<dbReference type="EMBL" id="CYPR01000253">
    <property type="protein sequence ID" value="CUH41071.1"/>
    <property type="molecule type" value="Genomic_DNA"/>
</dbReference>
<evidence type="ECO:0000313" key="3">
    <source>
        <dbReference type="Proteomes" id="UP000049455"/>
    </source>
</evidence>
<protein>
    <recommendedName>
        <fullName evidence="4">Bacterial pre-peptidase C-terminal domain protein</fullName>
    </recommendedName>
</protein>
<dbReference type="OrthoDB" id="7848279at2"/>
<keyword evidence="3" id="KW-1185">Reference proteome</keyword>
<proteinExistence type="predicted"/>
<gene>
    <name evidence="2" type="ORF">JSE7799_03814</name>
</gene>
<feature type="chain" id="PRO_5005810043" description="Bacterial pre-peptidase C-terminal domain protein" evidence="1">
    <location>
        <begin position="21"/>
        <end position="401"/>
    </location>
</feature>
<feature type="signal peptide" evidence="1">
    <location>
        <begin position="1"/>
        <end position="20"/>
    </location>
</feature>
<dbReference type="Gene3D" id="2.60.120.380">
    <property type="match status" value="2"/>
</dbReference>
<accession>A0A0M7BFA8</accession>
<dbReference type="AlphaFoldDB" id="A0A0M7BFA8"/>
<evidence type="ECO:0000313" key="2">
    <source>
        <dbReference type="EMBL" id="CUH41071.1"/>
    </source>
</evidence>
<sequence>MKFLLTAAALALATPASAQAPICGGISLVGEWVGGDEAGSDVSVAGSPFEMEGQVPIAGHLVRLFSISQTTDLRVDVAALRSGDPYISVFDAAGSEIATDDDGGNGLASRLEVTLDPGAYCLAARSYESGVTDVSVFIGRTEQAPEDIAEVNDGVPSQGGAPDAACFIGNMAMLDPLDGVGAVATAAESPAYGFNLDEAMPLSITATSIGGDPLIRVLDSAGAIIAENDDHDGLNSRIDLSDPLAAGEYCVAVEDLDGGDNTINVTVEQFDPTAFRLRRIGQAEFSPTASDDVEVTELGTLDTSVLHDVSTSIVASWVRFDLPEGGLVVTEAIGDGVDPMIVLFDRVGRRIGENDDGPTGLDSFLASRLLAGSYVLAVRTIEEGSTTGNVRLLLQRYVPAE</sequence>
<evidence type="ECO:0008006" key="4">
    <source>
        <dbReference type="Google" id="ProtNLM"/>
    </source>
</evidence>
<dbReference type="Proteomes" id="UP000049455">
    <property type="component" value="Unassembled WGS sequence"/>
</dbReference>
<reference evidence="2 3" key="1">
    <citation type="submission" date="2015-09" db="EMBL/GenBank/DDBJ databases">
        <authorList>
            <person name="Jackson K.R."/>
            <person name="Lunt B.L."/>
            <person name="Fisher J.N.B."/>
            <person name="Gardner A.V."/>
            <person name="Bailey M.E."/>
            <person name="Deus L.M."/>
            <person name="Earl A.S."/>
            <person name="Gibby P.D."/>
            <person name="Hartmann K.A."/>
            <person name="Liu J.E."/>
            <person name="Manci A.M."/>
            <person name="Nielsen D.A."/>
            <person name="Solomon M.B."/>
            <person name="Breakwell D.P."/>
            <person name="Burnett S.H."/>
            <person name="Grose J.H."/>
        </authorList>
    </citation>
    <scope>NUCLEOTIDE SEQUENCE [LARGE SCALE GENOMIC DNA]</scope>
    <source>
        <strain evidence="2 3">CECT 7799</strain>
    </source>
</reference>
<name>A0A0M7BFA8_9RHOB</name>